<dbReference type="Gene3D" id="3.10.350.10">
    <property type="entry name" value="LysM domain"/>
    <property type="match status" value="1"/>
</dbReference>
<sequence>MKKRVSRNSVKKRFRRVFTGIVLMLVICVSFGAFLVSAHEKTSADKTVYKYYKSIQIQSGDTLWAIAEDTMTNDYNSVAEYVQVLKDMNNLDSDDIQAGQNLIIAYNDSAYLK</sequence>
<gene>
    <name evidence="2" type="ORF">H9756_06770</name>
</gene>
<proteinExistence type="predicted"/>
<accession>A0A9D2P4I1</accession>
<dbReference type="AlphaFoldDB" id="A0A9D2P4I1"/>
<evidence type="ECO:0000259" key="1">
    <source>
        <dbReference type="PROSITE" id="PS51782"/>
    </source>
</evidence>
<dbReference type="InterPro" id="IPR036779">
    <property type="entry name" value="LysM_dom_sf"/>
</dbReference>
<dbReference type="EMBL" id="DWWI01000148">
    <property type="protein sequence ID" value="HJC43369.1"/>
    <property type="molecule type" value="Genomic_DNA"/>
</dbReference>
<dbReference type="Pfam" id="PF01476">
    <property type="entry name" value="LysM"/>
    <property type="match status" value="1"/>
</dbReference>
<dbReference type="PROSITE" id="PS51782">
    <property type="entry name" value="LYSM"/>
    <property type="match status" value="1"/>
</dbReference>
<dbReference type="SUPFAM" id="SSF54106">
    <property type="entry name" value="LysM domain"/>
    <property type="match status" value="1"/>
</dbReference>
<reference evidence="2" key="2">
    <citation type="submission" date="2021-04" db="EMBL/GenBank/DDBJ databases">
        <authorList>
            <person name="Gilroy R."/>
        </authorList>
    </citation>
    <scope>NUCLEOTIDE SEQUENCE</scope>
    <source>
        <strain evidence="2">CHK165-2605</strain>
    </source>
</reference>
<protein>
    <submittedName>
        <fullName evidence="2">LysM peptidoglycan-binding domain-containing protein</fullName>
    </submittedName>
</protein>
<reference evidence="2" key="1">
    <citation type="journal article" date="2021" name="PeerJ">
        <title>Extensive microbial diversity within the chicken gut microbiome revealed by metagenomics and culture.</title>
        <authorList>
            <person name="Gilroy R."/>
            <person name="Ravi A."/>
            <person name="Getino M."/>
            <person name="Pursley I."/>
            <person name="Horton D.L."/>
            <person name="Alikhan N.F."/>
            <person name="Baker D."/>
            <person name="Gharbi K."/>
            <person name="Hall N."/>
            <person name="Watson M."/>
            <person name="Adriaenssens E.M."/>
            <person name="Foster-Nyarko E."/>
            <person name="Jarju S."/>
            <person name="Secka A."/>
            <person name="Antonio M."/>
            <person name="Oren A."/>
            <person name="Chaudhuri R.R."/>
            <person name="La Ragione R."/>
            <person name="Hildebrand F."/>
            <person name="Pallen M.J."/>
        </authorList>
    </citation>
    <scope>NUCLEOTIDE SEQUENCE</scope>
    <source>
        <strain evidence="2">CHK165-2605</strain>
    </source>
</reference>
<evidence type="ECO:0000313" key="2">
    <source>
        <dbReference type="EMBL" id="HJC43369.1"/>
    </source>
</evidence>
<name>A0A9D2P4I1_9FIRM</name>
<comment type="caution">
    <text evidence="2">The sequence shown here is derived from an EMBL/GenBank/DDBJ whole genome shotgun (WGS) entry which is preliminary data.</text>
</comment>
<dbReference type="SMART" id="SM00257">
    <property type="entry name" value="LysM"/>
    <property type="match status" value="1"/>
</dbReference>
<dbReference type="CDD" id="cd00118">
    <property type="entry name" value="LysM"/>
    <property type="match status" value="1"/>
</dbReference>
<feature type="domain" description="LysM" evidence="1">
    <location>
        <begin position="53"/>
        <end position="104"/>
    </location>
</feature>
<organism evidence="2 3">
    <name type="scientific">Candidatus Mediterraneibacter gallistercoris</name>
    <dbReference type="NCBI Taxonomy" id="2838671"/>
    <lineage>
        <taxon>Bacteria</taxon>
        <taxon>Bacillati</taxon>
        <taxon>Bacillota</taxon>
        <taxon>Clostridia</taxon>
        <taxon>Lachnospirales</taxon>
        <taxon>Lachnospiraceae</taxon>
        <taxon>Mediterraneibacter</taxon>
    </lineage>
</organism>
<dbReference type="InterPro" id="IPR018392">
    <property type="entry name" value="LysM"/>
</dbReference>
<dbReference type="Proteomes" id="UP000823895">
    <property type="component" value="Unassembled WGS sequence"/>
</dbReference>
<evidence type="ECO:0000313" key="3">
    <source>
        <dbReference type="Proteomes" id="UP000823895"/>
    </source>
</evidence>